<dbReference type="SUPFAM" id="SSF55729">
    <property type="entry name" value="Acyl-CoA N-acyltransferases (Nat)"/>
    <property type="match status" value="1"/>
</dbReference>
<accession>A0A1G8LKU3</accession>
<proteinExistence type="predicted"/>
<dbReference type="InterPro" id="IPR000182">
    <property type="entry name" value="GNAT_dom"/>
</dbReference>
<dbReference type="PROSITE" id="PS51186">
    <property type="entry name" value="GNAT"/>
    <property type="match status" value="1"/>
</dbReference>
<dbReference type="Proteomes" id="UP000198923">
    <property type="component" value="Unassembled WGS sequence"/>
</dbReference>
<sequence length="201" mass="22612">MILGLFCPDRSTSRLQIMGDVRISLNDGATALRLFPELFAVYRAGFGRPPHGQTETDFSNFEARAKRQFQQPKFALAAAHRDSGLVGLCFGYPLPADTGWWQGLDTPADEDFYAEDGTRTCAVIELVVHPDHHRRGIGRRLLAAFLDSRAETRATLATNPDAPSVQEIYERWGWRKLGRKPAGFPTAPTPFFDLYMIDLRR</sequence>
<dbReference type="InterPro" id="IPR016181">
    <property type="entry name" value="Acyl_CoA_acyltransferase"/>
</dbReference>
<keyword evidence="3" id="KW-1185">Reference proteome</keyword>
<protein>
    <submittedName>
        <fullName evidence="2">Acetyltransferase (GNAT) domain-containing protein</fullName>
    </submittedName>
</protein>
<dbReference type="GO" id="GO:0016747">
    <property type="term" value="F:acyltransferase activity, transferring groups other than amino-acyl groups"/>
    <property type="evidence" value="ECO:0007669"/>
    <property type="project" value="InterPro"/>
</dbReference>
<dbReference type="CDD" id="cd04301">
    <property type="entry name" value="NAT_SF"/>
    <property type="match status" value="1"/>
</dbReference>
<dbReference type="Gene3D" id="3.40.630.30">
    <property type="match status" value="1"/>
</dbReference>
<dbReference type="EMBL" id="FNCN01000070">
    <property type="protein sequence ID" value="SDI56329.1"/>
    <property type="molecule type" value="Genomic_DNA"/>
</dbReference>
<feature type="domain" description="N-acetyltransferase" evidence="1">
    <location>
        <begin position="23"/>
        <end position="201"/>
    </location>
</feature>
<gene>
    <name evidence="2" type="ORF">SAMN05421505_1709</name>
</gene>
<evidence type="ECO:0000259" key="1">
    <source>
        <dbReference type="PROSITE" id="PS51186"/>
    </source>
</evidence>
<dbReference type="Pfam" id="PF13508">
    <property type="entry name" value="Acetyltransf_7"/>
    <property type="match status" value="1"/>
</dbReference>
<dbReference type="AlphaFoldDB" id="A0A1G8LKU3"/>
<reference evidence="2 3" key="1">
    <citation type="submission" date="2016-10" db="EMBL/GenBank/DDBJ databases">
        <authorList>
            <person name="de Groot N.N."/>
        </authorList>
    </citation>
    <scope>NUCLEOTIDE SEQUENCE [LARGE SCALE GENOMIC DNA]</scope>
    <source>
        <strain evidence="2 3">CPCC 201354</strain>
    </source>
</reference>
<dbReference type="STRING" id="504805.SAMN05421505_1709"/>
<name>A0A1G8LKU3_9ACTN</name>
<evidence type="ECO:0000313" key="2">
    <source>
        <dbReference type="EMBL" id="SDI56329.1"/>
    </source>
</evidence>
<keyword evidence="2" id="KW-0808">Transferase</keyword>
<evidence type="ECO:0000313" key="3">
    <source>
        <dbReference type="Proteomes" id="UP000198923"/>
    </source>
</evidence>
<organism evidence="2 3">
    <name type="scientific">Sinosporangium album</name>
    <dbReference type="NCBI Taxonomy" id="504805"/>
    <lineage>
        <taxon>Bacteria</taxon>
        <taxon>Bacillati</taxon>
        <taxon>Actinomycetota</taxon>
        <taxon>Actinomycetes</taxon>
        <taxon>Streptosporangiales</taxon>
        <taxon>Streptosporangiaceae</taxon>
        <taxon>Sinosporangium</taxon>
    </lineage>
</organism>